<keyword evidence="4" id="KW-0378">Hydrolase</keyword>
<dbReference type="SUPFAM" id="SSF56219">
    <property type="entry name" value="DNase I-like"/>
    <property type="match status" value="1"/>
</dbReference>
<dbReference type="EC" id="3.1.3.36" evidence="3"/>
<evidence type="ECO:0000256" key="3">
    <source>
        <dbReference type="ARBA" id="ARBA00013044"/>
    </source>
</evidence>
<dbReference type="CDD" id="cd09089">
    <property type="entry name" value="INPP5c_Synj"/>
    <property type="match status" value="1"/>
</dbReference>
<comment type="caution">
    <text evidence="7">The sequence shown here is derived from an EMBL/GenBank/DDBJ whole genome shotgun (WGS) entry which is preliminary data.</text>
</comment>
<dbReference type="InterPro" id="IPR046985">
    <property type="entry name" value="IP5"/>
</dbReference>
<dbReference type="GO" id="GO:0048488">
    <property type="term" value="P:synaptic vesicle endocytosis"/>
    <property type="evidence" value="ECO:0007669"/>
    <property type="project" value="TreeGrafter"/>
</dbReference>
<dbReference type="OrthoDB" id="1925875at2759"/>
<dbReference type="Pfam" id="PF22669">
    <property type="entry name" value="Exo_endo_phos2"/>
    <property type="match status" value="1"/>
</dbReference>
<dbReference type="InterPro" id="IPR002013">
    <property type="entry name" value="SAC_dom"/>
</dbReference>
<keyword evidence="8" id="KW-1185">Reference proteome</keyword>
<feature type="compositionally biased region" description="Pro residues" evidence="5">
    <location>
        <begin position="1299"/>
        <end position="1323"/>
    </location>
</feature>
<feature type="region of interest" description="Disordered" evidence="5">
    <location>
        <begin position="1294"/>
        <end position="1323"/>
    </location>
</feature>
<evidence type="ECO:0000256" key="2">
    <source>
        <dbReference type="ARBA" id="ARBA00009678"/>
    </source>
</evidence>
<reference evidence="7 8" key="1">
    <citation type="submission" date="2019-04" db="EMBL/GenBank/DDBJ databases">
        <title>Annotation for the trematode Fasciola gigantica.</title>
        <authorList>
            <person name="Choi Y.-J."/>
        </authorList>
    </citation>
    <scope>NUCLEOTIDE SEQUENCE [LARGE SCALE GENOMIC DNA]</scope>
    <source>
        <strain evidence="7">Uganda_cow_1</strain>
    </source>
</reference>
<proteinExistence type="inferred from homology"/>
<dbReference type="STRING" id="46835.A0A504YKF9"/>
<dbReference type="GO" id="GO:0004439">
    <property type="term" value="F:phosphatidylinositol-4,5-bisphosphate 5-phosphatase activity"/>
    <property type="evidence" value="ECO:0007669"/>
    <property type="project" value="UniProtKB-EC"/>
</dbReference>
<evidence type="ECO:0000256" key="5">
    <source>
        <dbReference type="SAM" id="MobiDB-lite"/>
    </source>
</evidence>
<dbReference type="Gene3D" id="3.60.10.10">
    <property type="entry name" value="Endonuclease/exonuclease/phosphatase"/>
    <property type="match status" value="1"/>
</dbReference>
<dbReference type="PROSITE" id="PS50275">
    <property type="entry name" value="SAC"/>
    <property type="match status" value="1"/>
</dbReference>
<dbReference type="PANTHER" id="PTHR11200">
    <property type="entry name" value="INOSITOL 5-PHOSPHATASE"/>
    <property type="match status" value="1"/>
</dbReference>
<sequence length="1423" mass="158352">MSFLKNCRVSVKKAPTEVDPEASSYVHSVLLENRSKEGALVFEAGVVCSLCPYEYAARRLQYVKILDAFACLGVISPQLPPSSDSAVSGHVSYLVMVTGCTLIAKIVDFEIYRITGVQLASLKSPFTDEDALSDVRKLLSSGAFYFGRNVIDGSPYDLTVNIQNRHRLNIGNSKMTDLYLRTDIGFNFLWNIGLMTPLLQWGVDPSEWLVTIICGSVEVCTIYCGAEQARMGIISRVSSLRPGTRFHARGVNDRGDVANFVETEQFIYLGNEVVSHIQIRGTVPLFWEQPGIQVGSHKIQFSRGLELSMDAFERHLMSIVSHYGATAIVNLLGSKQGEAMLSHHYQELHKQSTFKSTVPHIVFDYHSETQLRGAKGLEWLEEQLRRFIEPWQLFHAVDGQMKQCQTGVLRINCVDCLDRTNAVETLVGLQVVLPRMLACFEMVNKGQSLPAFRFTDSLRQLWQLNGDQVSRIYAGTGALGSGRSRLRDVQRSAVRTIQHSFFDSAKQDAMRTLLAHSSLQGWMKLVTEQYLPRRLLHLPPTLLSNIMHSHEEFTQKHKLRVFVGTWNVNGGKHFRSVAHKHESVTDWLLDLDKTVNPKTSWGYRNPAYDANQLDRPMDVFAIGFEEIVDLTTSNIVAGSKPSANQREWGLFLQHHLNRDAHERDTYMLITSVQLVGVCLFLFVRARLCNLLRDISTASVKTGLGGATGNKGGVAIRFQIGATSLCFVCSHFAAGQSNVRERNDDFHEICRRLVFPTGRNILSHDYVFWCGDFNYRINLSGAEVKRLVSQSAWSDLLRSDQLTVERQAGNVFRGFDEGLIRFAPTYKYDLFCDDYDTSEKARSPAWTDRVLWRRVRLQFPSISEDGLLLIPSTNGSEDMWNPGQLVLYSRSELKTSDHRPVAAVFDIDAYTVSRDARRKTVLKCIEEYGPVDCMVELNIQLVETMSQKPVPNDSAHTALYRWRDFMDKLKVIACLKRGNALLFQFADAVTLLITYVNPKQAASAVTLLDGYVAPWSSPVGSDNIEGGYEIHFSARLHSPTNNGTASCQSTELNINETSTWNDWMRRLVEIAERDDAAAQGPVITADVFEPLRPDGLESLNDDDVVTFMDLEHRPMGMQVLEDMDSSEEDVTPAAPLRQAPPRPAPPPRRPPPPSTVSSITPSDSVASYKLPQEFTKLDLANNQEAAAVEQVEEPERHVKYCSQSATVSPVHAMTARCSVQSPTAVVTDRTNGADASSSSLLLVSPAEMQTVTSCLDLLQTGDERLPVTSDRFNRPASSTDLCALELNAVIASNSTVSKPPYRPSPVPTTVPTQPPPAPRRPAPLPPSFVETKTAAPQPVFTSWYTSSSSSLCTEPKNPDGIQLCDQDPFGLIEGDMNTQPLMLPTVVNPSGPLISLNVTKPARIAPPRPFTGLPTIPPRPKRIE</sequence>
<evidence type="ECO:0000313" key="8">
    <source>
        <dbReference type="Proteomes" id="UP000316759"/>
    </source>
</evidence>
<dbReference type="InterPro" id="IPR000300">
    <property type="entry name" value="IPPc"/>
</dbReference>
<evidence type="ECO:0000256" key="1">
    <source>
        <dbReference type="ARBA" id="ARBA00008943"/>
    </source>
</evidence>
<dbReference type="PANTHER" id="PTHR11200:SF257">
    <property type="entry name" value="PHOSPHOINOSITIDE 5-PHOSPHATASE"/>
    <property type="match status" value="1"/>
</dbReference>
<comment type="similarity">
    <text evidence="2">In the central section; belongs to the inositol 1,4,5-trisphosphate 5-phosphatase family.</text>
</comment>
<accession>A0A504YKF9</accession>
<comment type="similarity">
    <text evidence="1">Belongs to the synaptojanin family.</text>
</comment>
<feature type="region of interest" description="Disordered" evidence="5">
    <location>
        <begin position="1402"/>
        <end position="1423"/>
    </location>
</feature>
<dbReference type="Proteomes" id="UP000316759">
    <property type="component" value="Unassembled WGS sequence"/>
</dbReference>
<feature type="region of interest" description="Disordered" evidence="5">
    <location>
        <begin position="1121"/>
        <end position="1164"/>
    </location>
</feature>
<dbReference type="EMBL" id="SUNJ01007031">
    <property type="protein sequence ID" value="TPP62302.1"/>
    <property type="molecule type" value="Genomic_DNA"/>
</dbReference>
<gene>
    <name evidence="7" type="ORF">FGIG_04685</name>
</gene>
<evidence type="ECO:0000259" key="6">
    <source>
        <dbReference type="PROSITE" id="PS50275"/>
    </source>
</evidence>
<evidence type="ECO:0000256" key="4">
    <source>
        <dbReference type="ARBA" id="ARBA00022801"/>
    </source>
</evidence>
<dbReference type="GO" id="GO:0098793">
    <property type="term" value="C:presynapse"/>
    <property type="evidence" value="ECO:0007669"/>
    <property type="project" value="GOC"/>
</dbReference>
<feature type="compositionally biased region" description="Pro residues" evidence="5">
    <location>
        <begin position="1137"/>
        <end position="1153"/>
    </location>
</feature>
<protein>
    <recommendedName>
        <fullName evidence="3">phosphoinositide 5-phosphatase</fullName>
        <ecNumber evidence="3">3.1.3.36</ecNumber>
    </recommendedName>
</protein>
<dbReference type="SMART" id="SM00128">
    <property type="entry name" value="IPPc"/>
    <property type="match status" value="1"/>
</dbReference>
<dbReference type="GO" id="GO:0046856">
    <property type="term" value="P:phosphatidylinositol dephosphorylation"/>
    <property type="evidence" value="ECO:0007669"/>
    <property type="project" value="InterPro"/>
</dbReference>
<feature type="compositionally biased region" description="Polar residues" evidence="5">
    <location>
        <begin position="1154"/>
        <end position="1164"/>
    </location>
</feature>
<name>A0A504YKF9_FASGI</name>
<evidence type="ECO:0000313" key="7">
    <source>
        <dbReference type="EMBL" id="TPP62302.1"/>
    </source>
</evidence>
<organism evidence="7 8">
    <name type="scientific">Fasciola gigantica</name>
    <name type="common">Giant liver fluke</name>
    <dbReference type="NCBI Taxonomy" id="46835"/>
    <lineage>
        <taxon>Eukaryota</taxon>
        <taxon>Metazoa</taxon>
        <taxon>Spiralia</taxon>
        <taxon>Lophotrochozoa</taxon>
        <taxon>Platyhelminthes</taxon>
        <taxon>Trematoda</taxon>
        <taxon>Digenea</taxon>
        <taxon>Plagiorchiida</taxon>
        <taxon>Echinostomata</taxon>
        <taxon>Echinostomatoidea</taxon>
        <taxon>Fasciolidae</taxon>
        <taxon>Fasciola</taxon>
    </lineage>
</organism>
<feature type="domain" description="SAC" evidence="6">
    <location>
        <begin position="135"/>
        <end position="475"/>
    </location>
</feature>
<dbReference type="InterPro" id="IPR036691">
    <property type="entry name" value="Endo/exonu/phosph_ase_sf"/>
</dbReference>
<dbReference type="Pfam" id="PF02383">
    <property type="entry name" value="Syja_N"/>
    <property type="match status" value="1"/>
</dbReference>